<reference evidence="10" key="1">
    <citation type="submission" date="2025-08" db="UniProtKB">
        <authorList>
            <consortium name="RefSeq"/>
        </authorList>
    </citation>
    <scope>IDENTIFICATION</scope>
    <source>
        <tissue evidence="10">Muscle</tissue>
    </source>
</reference>
<keyword evidence="3" id="KW-0547">Nucleotide-binding</keyword>
<evidence type="ECO:0000313" key="9">
    <source>
        <dbReference type="Proteomes" id="UP000504611"/>
    </source>
</evidence>
<organism evidence="9 10">
    <name type="scientific">Notothenia coriiceps</name>
    <name type="common">black rockcod</name>
    <dbReference type="NCBI Taxonomy" id="8208"/>
    <lineage>
        <taxon>Eukaryota</taxon>
        <taxon>Metazoa</taxon>
        <taxon>Chordata</taxon>
        <taxon>Craniata</taxon>
        <taxon>Vertebrata</taxon>
        <taxon>Euteleostomi</taxon>
        <taxon>Actinopterygii</taxon>
        <taxon>Neopterygii</taxon>
        <taxon>Teleostei</taxon>
        <taxon>Neoteleostei</taxon>
        <taxon>Acanthomorphata</taxon>
        <taxon>Eupercaria</taxon>
        <taxon>Perciformes</taxon>
        <taxon>Notothenioidei</taxon>
        <taxon>Nototheniidae</taxon>
        <taxon>Notothenia</taxon>
    </lineage>
</organism>
<dbReference type="InterPro" id="IPR050401">
    <property type="entry name" value="Cyclic_nucleotide_synthase"/>
</dbReference>
<dbReference type="GO" id="GO:0005525">
    <property type="term" value="F:GTP binding"/>
    <property type="evidence" value="ECO:0007669"/>
    <property type="project" value="UniProtKB-KW"/>
</dbReference>
<dbReference type="GO" id="GO:0004672">
    <property type="term" value="F:protein kinase activity"/>
    <property type="evidence" value="ECO:0007669"/>
    <property type="project" value="InterPro"/>
</dbReference>
<dbReference type="GO" id="GO:0001653">
    <property type="term" value="F:peptide receptor activity"/>
    <property type="evidence" value="ECO:0007669"/>
    <property type="project" value="TreeGrafter"/>
</dbReference>
<dbReference type="GO" id="GO:0005886">
    <property type="term" value="C:plasma membrane"/>
    <property type="evidence" value="ECO:0007669"/>
    <property type="project" value="UniProtKB-SubCell"/>
</dbReference>
<keyword evidence="2" id="KW-0472">Membrane</keyword>
<dbReference type="OrthoDB" id="1890790at2759"/>
<dbReference type="InterPro" id="IPR001245">
    <property type="entry name" value="Ser-Thr/Tyr_kinase_cat_dom"/>
</dbReference>
<dbReference type="Proteomes" id="UP000504611">
    <property type="component" value="Unplaced"/>
</dbReference>
<feature type="domain" description="Serine-threonine/tyrosine-protein kinase catalytic" evidence="8">
    <location>
        <begin position="13"/>
        <end position="45"/>
    </location>
</feature>
<dbReference type="AlphaFoldDB" id="A0A6I9PZD8"/>
<evidence type="ECO:0000256" key="1">
    <source>
        <dbReference type="ARBA" id="ARBA00004236"/>
    </source>
</evidence>
<gene>
    <name evidence="10" type="primary">LOC104963686</name>
</gene>
<name>A0A6I9PZD8_9TELE</name>
<protein>
    <submittedName>
        <fullName evidence="10">Heat-stable enterotoxin receptor-like</fullName>
    </submittedName>
</protein>
<keyword evidence="4" id="KW-0342">GTP-binding</keyword>
<evidence type="ECO:0000256" key="3">
    <source>
        <dbReference type="ARBA" id="ARBA00022741"/>
    </source>
</evidence>
<keyword evidence="6" id="KW-0325">Glycoprotein</keyword>
<comment type="subcellular location">
    <subcellularLocation>
        <location evidence="1">Cell membrane</location>
    </subcellularLocation>
</comment>
<dbReference type="PANTHER" id="PTHR11920">
    <property type="entry name" value="GUANYLYL CYCLASE"/>
    <property type="match status" value="1"/>
</dbReference>
<dbReference type="GeneID" id="104963686"/>
<proteinExistence type="predicted"/>
<keyword evidence="9" id="KW-1185">Reference proteome</keyword>
<dbReference type="KEGG" id="ncc:104963686"/>
<evidence type="ECO:0000256" key="2">
    <source>
        <dbReference type="ARBA" id="ARBA00022475"/>
    </source>
</evidence>
<evidence type="ECO:0000256" key="5">
    <source>
        <dbReference type="ARBA" id="ARBA00023170"/>
    </source>
</evidence>
<accession>A0A6I9PZD8</accession>
<keyword evidence="2" id="KW-1003">Cell membrane</keyword>
<evidence type="ECO:0000259" key="8">
    <source>
        <dbReference type="Pfam" id="PF07714"/>
    </source>
</evidence>
<evidence type="ECO:0000256" key="7">
    <source>
        <dbReference type="ARBA" id="ARBA00023239"/>
    </source>
</evidence>
<dbReference type="GO" id="GO:0007168">
    <property type="term" value="P:receptor guanylyl cyclase signaling pathway"/>
    <property type="evidence" value="ECO:0007669"/>
    <property type="project" value="TreeGrafter"/>
</dbReference>
<keyword evidence="5" id="KW-0675">Receptor</keyword>
<dbReference type="RefSeq" id="XP_010790611.1">
    <property type="nucleotide sequence ID" value="XM_010792309.1"/>
</dbReference>
<dbReference type="GO" id="GO:0004016">
    <property type="term" value="F:adenylate cyclase activity"/>
    <property type="evidence" value="ECO:0007669"/>
    <property type="project" value="TreeGrafter"/>
</dbReference>
<keyword evidence="7" id="KW-0456">Lyase</keyword>
<dbReference type="Gene3D" id="1.10.510.10">
    <property type="entry name" value="Transferase(Phosphotransferase) domain 1"/>
    <property type="match status" value="1"/>
</dbReference>
<dbReference type="GO" id="GO:0004383">
    <property type="term" value="F:guanylate cyclase activity"/>
    <property type="evidence" value="ECO:0007669"/>
    <property type="project" value="TreeGrafter"/>
</dbReference>
<dbReference type="PANTHER" id="PTHR11920:SF347">
    <property type="entry name" value="GUANYLYL CYCLASE C"/>
    <property type="match status" value="1"/>
</dbReference>
<sequence>MSYFRPDLNFETASEKELEVYMLIKSCWEEDPERRPDFKRVENCLGKIISKIHNQDNESYIDNMIRRLQMYSRNLENLVEERTVLYKAERDRADCLNFMLLPGSVHTGNSTL</sequence>
<evidence type="ECO:0000313" key="10">
    <source>
        <dbReference type="RefSeq" id="XP_010790611.1"/>
    </source>
</evidence>
<dbReference type="Pfam" id="PF07714">
    <property type="entry name" value="PK_Tyr_Ser-Thr"/>
    <property type="match status" value="1"/>
</dbReference>
<evidence type="ECO:0000256" key="6">
    <source>
        <dbReference type="ARBA" id="ARBA00023180"/>
    </source>
</evidence>
<evidence type="ECO:0000256" key="4">
    <source>
        <dbReference type="ARBA" id="ARBA00023134"/>
    </source>
</evidence>